<accession>A0ABD2YQ68</accession>
<name>A0ABD2YQ68_9GENT</name>
<organism evidence="1 2">
    <name type="scientific">Cinchona calisaya</name>
    <dbReference type="NCBI Taxonomy" id="153742"/>
    <lineage>
        <taxon>Eukaryota</taxon>
        <taxon>Viridiplantae</taxon>
        <taxon>Streptophyta</taxon>
        <taxon>Embryophyta</taxon>
        <taxon>Tracheophyta</taxon>
        <taxon>Spermatophyta</taxon>
        <taxon>Magnoliopsida</taxon>
        <taxon>eudicotyledons</taxon>
        <taxon>Gunneridae</taxon>
        <taxon>Pentapetalae</taxon>
        <taxon>asterids</taxon>
        <taxon>lamiids</taxon>
        <taxon>Gentianales</taxon>
        <taxon>Rubiaceae</taxon>
        <taxon>Cinchonoideae</taxon>
        <taxon>Cinchoneae</taxon>
        <taxon>Cinchona</taxon>
    </lineage>
</organism>
<dbReference type="AlphaFoldDB" id="A0ABD2YQ68"/>
<evidence type="ECO:0000313" key="1">
    <source>
        <dbReference type="EMBL" id="KAL3509093.1"/>
    </source>
</evidence>
<dbReference type="EMBL" id="JBJUIK010000012">
    <property type="protein sequence ID" value="KAL3509093.1"/>
    <property type="molecule type" value="Genomic_DNA"/>
</dbReference>
<gene>
    <name evidence="1" type="ORF">ACH5RR_028494</name>
</gene>
<reference evidence="1 2" key="1">
    <citation type="submission" date="2024-11" db="EMBL/GenBank/DDBJ databases">
        <title>A near-complete genome assembly of Cinchona calisaya.</title>
        <authorList>
            <person name="Lian D.C."/>
            <person name="Zhao X.W."/>
            <person name="Wei L."/>
        </authorList>
    </citation>
    <scope>NUCLEOTIDE SEQUENCE [LARGE SCALE GENOMIC DNA]</scope>
    <source>
        <tissue evidence="1">Nenye</tissue>
    </source>
</reference>
<dbReference type="Proteomes" id="UP001630127">
    <property type="component" value="Unassembled WGS sequence"/>
</dbReference>
<sequence length="181" mass="20814">MASTRRVDSVLHDLEFVLNDLKLLKVYISVELGCYDVRKLMLNLQCLETFLLYARKWSSNYLYLELADDKKVDFPSFLSSISDTVNLLSFLSSIRRTGNHPYVLSSIENSVDKNGMDETEMDDSFEDSLLLTTVLSKFSKKMKSFKLEIIKVYKTLLHYSSLQSSCWMSADELVGFIDSIL</sequence>
<proteinExistence type="predicted"/>
<evidence type="ECO:0000313" key="2">
    <source>
        <dbReference type="Proteomes" id="UP001630127"/>
    </source>
</evidence>
<protein>
    <submittedName>
        <fullName evidence="1">Uncharacterized protein</fullName>
    </submittedName>
</protein>
<keyword evidence="2" id="KW-1185">Reference proteome</keyword>
<comment type="caution">
    <text evidence="1">The sequence shown here is derived from an EMBL/GenBank/DDBJ whole genome shotgun (WGS) entry which is preliminary data.</text>
</comment>